<reference evidence="1" key="1">
    <citation type="submission" date="2016-04" db="EMBL/GenBank/DDBJ databases">
        <authorList>
            <person name="Evans L.H."/>
            <person name="Alamgir A."/>
            <person name="Owens N."/>
            <person name="Weber N.D."/>
            <person name="Virtaneva K."/>
            <person name="Barbian K."/>
            <person name="Babar A."/>
            <person name="Rosenke K."/>
        </authorList>
    </citation>
    <scope>NUCLEOTIDE SEQUENCE</scope>
    <source>
        <strain evidence="1">86-2</strain>
    </source>
</reference>
<evidence type="ECO:0000313" key="1">
    <source>
        <dbReference type="EMBL" id="SBW02661.1"/>
    </source>
</evidence>
<dbReference type="EMBL" id="FLUL01000001">
    <property type="protein sequence ID" value="SBW02661.1"/>
    <property type="molecule type" value="Genomic_DNA"/>
</dbReference>
<accession>A0A212JT73</accession>
<gene>
    <name evidence="1" type="ORF">KL86DYS2_12298</name>
</gene>
<dbReference type="AlphaFoldDB" id="A0A212JT73"/>
<proteinExistence type="predicted"/>
<name>A0A212JT73_9BACT</name>
<organism evidence="1">
    <name type="scientific">uncultured Dysgonomonas sp</name>
    <dbReference type="NCBI Taxonomy" id="206096"/>
    <lineage>
        <taxon>Bacteria</taxon>
        <taxon>Pseudomonadati</taxon>
        <taxon>Bacteroidota</taxon>
        <taxon>Bacteroidia</taxon>
        <taxon>Bacteroidales</taxon>
        <taxon>Dysgonomonadaceae</taxon>
        <taxon>Dysgonomonas</taxon>
        <taxon>environmental samples</taxon>
    </lineage>
</organism>
<protein>
    <submittedName>
        <fullName evidence="1">Uncharacterized protein</fullName>
    </submittedName>
</protein>
<sequence>MSLPVYIRAITRDRPYSCQKNELMREYTIYRECGAAVSIIMNINIIFNIRKNTLKVSENRIY</sequence>